<accession>E4NHP4</accession>
<sequence length="96" mass="10124">MATNCQGSGTEIPSVSPRRSDHLRRARQPRFGPDAPTCLSSAGAPFYVSQGDSMKLAHRIMIGLVVVLGVAAGLSHTDGLGPQPRSVLANTEITWP</sequence>
<name>E4NHP4_KITSK</name>
<keyword evidence="2" id="KW-0472">Membrane</keyword>
<proteinExistence type="predicted"/>
<keyword evidence="2" id="KW-1133">Transmembrane helix</keyword>
<dbReference type="Proteomes" id="UP000007076">
    <property type="component" value="Chromosome"/>
</dbReference>
<dbReference type="STRING" id="452652.KSE_52490"/>
<feature type="compositionally biased region" description="Polar residues" evidence="1">
    <location>
        <begin position="1"/>
        <end position="13"/>
    </location>
</feature>
<dbReference type="HOGENOM" id="CLU_2356007_0_0_11"/>
<dbReference type="AlphaFoldDB" id="E4NHP4"/>
<feature type="transmembrane region" description="Helical" evidence="2">
    <location>
        <begin position="56"/>
        <end position="74"/>
    </location>
</feature>
<keyword evidence="4" id="KW-1185">Reference proteome</keyword>
<feature type="region of interest" description="Disordered" evidence="1">
    <location>
        <begin position="1"/>
        <end position="35"/>
    </location>
</feature>
<reference evidence="3 4" key="1">
    <citation type="journal article" date="2010" name="DNA Res.">
        <title>Genome sequence of Kitasatospora setae NBRC 14216T: an evolutionary snapshot of the family Streptomycetaceae.</title>
        <authorList>
            <person name="Ichikawa N."/>
            <person name="Oguchi A."/>
            <person name="Ikeda H."/>
            <person name="Ishikawa J."/>
            <person name="Kitani S."/>
            <person name="Watanabe Y."/>
            <person name="Nakamura S."/>
            <person name="Katano Y."/>
            <person name="Kishi E."/>
            <person name="Sasagawa M."/>
            <person name="Ankai A."/>
            <person name="Fukui S."/>
            <person name="Hashimoto Y."/>
            <person name="Kamata S."/>
            <person name="Otoguro M."/>
            <person name="Tanikawa S."/>
            <person name="Nihira T."/>
            <person name="Horinouchi S."/>
            <person name="Ohnishi Y."/>
            <person name="Hayakawa M."/>
            <person name="Kuzuyama T."/>
            <person name="Arisawa A."/>
            <person name="Nomoto F."/>
            <person name="Miura H."/>
            <person name="Takahashi Y."/>
            <person name="Fujita N."/>
        </authorList>
    </citation>
    <scope>NUCLEOTIDE SEQUENCE [LARGE SCALE GENOMIC DNA]</scope>
    <source>
        <strain evidence="4">ATCC 33774 / DSM 43861 / JCM 3304 / KCC A-0304 / NBRC 14216 / KM-6054</strain>
    </source>
</reference>
<evidence type="ECO:0000256" key="1">
    <source>
        <dbReference type="SAM" id="MobiDB-lite"/>
    </source>
</evidence>
<evidence type="ECO:0000313" key="4">
    <source>
        <dbReference type="Proteomes" id="UP000007076"/>
    </source>
</evidence>
<protein>
    <submittedName>
        <fullName evidence="3">Uncharacterized protein</fullName>
    </submittedName>
</protein>
<gene>
    <name evidence="3" type="ordered locus">KSE_52490</name>
</gene>
<evidence type="ECO:0000313" key="3">
    <source>
        <dbReference type="EMBL" id="BAJ31024.1"/>
    </source>
</evidence>
<dbReference type="KEGG" id="ksk:KSE_52490"/>
<keyword evidence="2" id="KW-0812">Transmembrane</keyword>
<organism evidence="3 4">
    <name type="scientific">Kitasatospora setae (strain ATCC 33774 / DSM 43861 / JCM 3304 / KCC A-0304 / NBRC 14216 / KM-6054)</name>
    <name type="common">Streptomyces setae</name>
    <dbReference type="NCBI Taxonomy" id="452652"/>
    <lineage>
        <taxon>Bacteria</taxon>
        <taxon>Bacillati</taxon>
        <taxon>Actinomycetota</taxon>
        <taxon>Actinomycetes</taxon>
        <taxon>Kitasatosporales</taxon>
        <taxon>Streptomycetaceae</taxon>
        <taxon>Kitasatospora</taxon>
    </lineage>
</organism>
<evidence type="ECO:0000256" key="2">
    <source>
        <dbReference type="SAM" id="Phobius"/>
    </source>
</evidence>
<dbReference type="EMBL" id="AP010968">
    <property type="protein sequence ID" value="BAJ31024.1"/>
    <property type="molecule type" value="Genomic_DNA"/>
</dbReference>